<feature type="transmembrane region" description="Helical" evidence="1">
    <location>
        <begin position="95"/>
        <end position="112"/>
    </location>
</feature>
<feature type="transmembrane region" description="Helical" evidence="1">
    <location>
        <begin position="376"/>
        <end position="398"/>
    </location>
</feature>
<dbReference type="PANTHER" id="PTHR23523:SF2">
    <property type="entry name" value="2-NITROIMIDAZOLE TRANSPORTER"/>
    <property type="match status" value="1"/>
</dbReference>
<feature type="transmembrane region" description="Helical" evidence="1">
    <location>
        <begin position="224"/>
        <end position="247"/>
    </location>
</feature>
<dbReference type="GO" id="GO:0022857">
    <property type="term" value="F:transmembrane transporter activity"/>
    <property type="evidence" value="ECO:0007669"/>
    <property type="project" value="InterPro"/>
</dbReference>
<feature type="transmembrane region" description="Helical" evidence="1">
    <location>
        <begin position="259"/>
        <end position="279"/>
    </location>
</feature>
<keyword evidence="1" id="KW-0812">Transmembrane</keyword>
<feature type="transmembrane region" description="Helical" evidence="1">
    <location>
        <begin position="148"/>
        <end position="171"/>
    </location>
</feature>
<dbReference type="Proteomes" id="UP000186040">
    <property type="component" value="Unassembled WGS sequence"/>
</dbReference>
<feature type="transmembrane region" description="Helical" evidence="1">
    <location>
        <begin position="21"/>
        <end position="43"/>
    </location>
</feature>
<dbReference type="OrthoDB" id="5317164at2"/>
<organism evidence="2 3">
    <name type="scientific">Actinokineospora bangkokensis</name>
    <dbReference type="NCBI Taxonomy" id="1193682"/>
    <lineage>
        <taxon>Bacteria</taxon>
        <taxon>Bacillati</taxon>
        <taxon>Actinomycetota</taxon>
        <taxon>Actinomycetes</taxon>
        <taxon>Pseudonocardiales</taxon>
        <taxon>Pseudonocardiaceae</taxon>
        <taxon>Actinokineospora</taxon>
    </lineage>
</organism>
<feature type="transmembrane region" description="Helical" evidence="1">
    <location>
        <begin position="347"/>
        <end position="370"/>
    </location>
</feature>
<keyword evidence="3" id="KW-1185">Reference proteome</keyword>
<keyword evidence="1" id="KW-1133">Transmembrane helix</keyword>
<comment type="caution">
    <text evidence="2">The sequence shown here is derived from an EMBL/GenBank/DDBJ whole genome shotgun (WGS) entry which is preliminary data.</text>
</comment>
<proteinExistence type="predicted"/>
<dbReference type="STRING" id="1193682.BJP25_25370"/>
<evidence type="ECO:0000313" key="2">
    <source>
        <dbReference type="EMBL" id="OLR91512.1"/>
    </source>
</evidence>
<accession>A0A1Q9LHJ1</accession>
<feature type="transmembrane region" description="Helical" evidence="1">
    <location>
        <begin position="118"/>
        <end position="136"/>
    </location>
</feature>
<reference evidence="2 3" key="1">
    <citation type="submission" date="2016-10" db="EMBL/GenBank/DDBJ databases">
        <title>The Draft Genome Sequence of Actinokineospora bangkokensis 44EHWT reveals the biosynthetic pathway of antifungal compounds Thailandins with unusual extender unit butylmalonyl-CoA.</title>
        <authorList>
            <person name="Greule A."/>
            <person name="Intra B."/>
            <person name="Flemming S."/>
            <person name="Rommel M.G."/>
            <person name="Panbangred W."/>
            <person name="Bechthold A."/>
        </authorList>
    </citation>
    <scope>NUCLEOTIDE SEQUENCE [LARGE SCALE GENOMIC DNA]</scope>
    <source>
        <strain evidence="2 3">44EHW</strain>
    </source>
</reference>
<feature type="transmembrane region" description="Helical" evidence="1">
    <location>
        <begin position="63"/>
        <end position="83"/>
    </location>
</feature>
<feature type="transmembrane region" description="Helical" evidence="1">
    <location>
        <begin position="183"/>
        <end position="204"/>
    </location>
</feature>
<feature type="transmembrane region" description="Helical" evidence="1">
    <location>
        <begin position="315"/>
        <end position="335"/>
    </location>
</feature>
<sequence length="404" mass="41012">MTTLSQSGRSVPRTRAERRNTALVGTPLLVVGVALAAANLRPAVTSLAAVLGEVRGSLGASQAWASLLTAVPSVCFGLAGVLAPRVNRGLGMARAVGAAMAVLTAGLLLRVVDGPVVVLGGTLIACSGIALGNVLLPVVIKAAFPDRVGLVTGVYTAALAAGGGLGAAATSPLERWLDWRGALAAWAVLSAAALLLWAVSARHAEVGEQVRQVEPRRSLLRSRLAWVVTAFFGLQALVAYTVMGWMPQLFVDAGLSRDAGGVLLAITSTVGVPVSLLVPPIAARAKDQSRWIGAMSAVGGLGVLGLWLAPAAVPLLWAVLVGVGMSVFSLAVVVISLRTATPEDTAALSAMAQSIGYLVGALGPFGFGFLHGLTGGWSASLVFVLVIIAGQFTFGVAAGRDRTV</sequence>
<dbReference type="PANTHER" id="PTHR23523">
    <property type="match status" value="1"/>
</dbReference>
<keyword evidence="1" id="KW-0472">Membrane</keyword>
<gene>
    <name evidence="2" type="ORF">BJP25_25370</name>
</gene>
<evidence type="ECO:0000256" key="1">
    <source>
        <dbReference type="SAM" id="Phobius"/>
    </source>
</evidence>
<dbReference type="AlphaFoldDB" id="A0A1Q9LHJ1"/>
<dbReference type="InterPro" id="IPR052524">
    <property type="entry name" value="MFS_Cyanate_Porter"/>
</dbReference>
<dbReference type="EMBL" id="MKQR01000021">
    <property type="protein sequence ID" value="OLR91512.1"/>
    <property type="molecule type" value="Genomic_DNA"/>
</dbReference>
<dbReference type="InterPro" id="IPR011701">
    <property type="entry name" value="MFS"/>
</dbReference>
<dbReference type="Gene3D" id="1.20.1250.20">
    <property type="entry name" value="MFS general substrate transporter like domains"/>
    <property type="match status" value="1"/>
</dbReference>
<dbReference type="SUPFAM" id="SSF103473">
    <property type="entry name" value="MFS general substrate transporter"/>
    <property type="match status" value="1"/>
</dbReference>
<evidence type="ECO:0000313" key="3">
    <source>
        <dbReference type="Proteomes" id="UP000186040"/>
    </source>
</evidence>
<dbReference type="Pfam" id="PF07690">
    <property type="entry name" value="MFS_1"/>
    <property type="match status" value="1"/>
</dbReference>
<dbReference type="InterPro" id="IPR036259">
    <property type="entry name" value="MFS_trans_sf"/>
</dbReference>
<name>A0A1Q9LHJ1_9PSEU</name>
<feature type="transmembrane region" description="Helical" evidence="1">
    <location>
        <begin position="291"/>
        <end position="309"/>
    </location>
</feature>
<protein>
    <submittedName>
        <fullName evidence="2">MFS transporter</fullName>
    </submittedName>
</protein>